<dbReference type="RefSeq" id="WP_259506009.1">
    <property type="nucleotide sequence ID" value="NZ_JANLCM010000001.1"/>
</dbReference>
<keyword evidence="1" id="KW-0732">Signal</keyword>
<dbReference type="Gene3D" id="2.120.10.30">
    <property type="entry name" value="TolB, C-terminal domain"/>
    <property type="match status" value="1"/>
</dbReference>
<evidence type="ECO:0000313" key="3">
    <source>
        <dbReference type="Proteomes" id="UP001165584"/>
    </source>
</evidence>
<keyword evidence="3" id="KW-1185">Reference proteome</keyword>
<evidence type="ECO:0000256" key="1">
    <source>
        <dbReference type="SAM" id="SignalP"/>
    </source>
</evidence>
<dbReference type="SUPFAM" id="SSF63829">
    <property type="entry name" value="Calcium-dependent phosphotriesterase"/>
    <property type="match status" value="1"/>
</dbReference>
<comment type="caution">
    <text evidence="2">The sequence shown here is derived from an EMBL/GenBank/DDBJ whole genome shotgun (WGS) entry which is preliminary data.</text>
</comment>
<dbReference type="SUPFAM" id="SSF101898">
    <property type="entry name" value="NHL repeat"/>
    <property type="match status" value="1"/>
</dbReference>
<proteinExistence type="predicted"/>
<dbReference type="Proteomes" id="UP001165584">
    <property type="component" value="Unassembled WGS sequence"/>
</dbReference>
<sequence>MKKRTILGAACAATIAAVAVAAPAYAGGHHGGGWHHDVPEAPTLSLDPVATLAEGLVSPLSLDVDRRGDAYLSQNFIGELTGVSEDGVVSSLATASVPGQEIGAVSSRHGTVYFSQNDQPTGVANLMSLEEGGTPELLADLGAYEAEFNPDQVNTYGFTDLDPACAALIDPTGPAGPPTYTGIVDAHPYASLALRNAIYVADAGGNDILRVDYDGEISTAAVLPPGEPVAVTPELAAQFAFPDCVVGHGYSFEPVPTDVERGNDGWLYVSTLPGGPEDPSLGLRGSVYKVNPHDGEVELVATGFGGATGIAVDKDSGVVLVAELFGGPEGTGQISALSSRSDEVFATFPVSSPAAIELRDGMVYATTDAFVPDESGNPQPIGKLSLYQLTDADHGGCWGDDGEHEEEN</sequence>
<dbReference type="InterPro" id="IPR048031">
    <property type="entry name" value="ScyD/ScyE-like"/>
</dbReference>
<feature type="signal peptide" evidence="1">
    <location>
        <begin position="1"/>
        <end position="26"/>
    </location>
</feature>
<dbReference type="EMBL" id="JANLCM010000001">
    <property type="protein sequence ID" value="MCS5717606.1"/>
    <property type="molecule type" value="Genomic_DNA"/>
</dbReference>
<reference evidence="2" key="1">
    <citation type="submission" date="2022-08" db="EMBL/GenBank/DDBJ databases">
        <authorList>
            <person name="Deng Y."/>
            <person name="Han X.-F."/>
            <person name="Zhang Y.-Q."/>
        </authorList>
    </citation>
    <scope>NUCLEOTIDE SEQUENCE</scope>
    <source>
        <strain evidence="2">CPCC 205763</strain>
    </source>
</reference>
<name>A0ABT2GN92_9MICO</name>
<organism evidence="2 3">
    <name type="scientific">Herbiconiux aconitum</name>
    <dbReference type="NCBI Taxonomy" id="2970913"/>
    <lineage>
        <taxon>Bacteria</taxon>
        <taxon>Bacillati</taxon>
        <taxon>Actinomycetota</taxon>
        <taxon>Actinomycetes</taxon>
        <taxon>Micrococcales</taxon>
        <taxon>Microbacteriaceae</taxon>
        <taxon>Herbiconiux</taxon>
    </lineage>
</organism>
<accession>A0ABT2GN92</accession>
<gene>
    <name evidence="2" type="ORF">N1027_05585</name>
</gene>
<protein>
    <submittedName>
        <fullName evidence="2">ScyD/ScyE family protein</fullName>
    </submittedName>
</protein>
<dbReference type="InterPro" id="IPR011042">
    <property type="entry name" value="6-blade_b-propeller_TolB-like"/>
</dbReference>
<evidence type="ECO:0000313" key="2">
    <source>
        <dbReference type="EMBL" id="MCS5717606.1"/>
    </source>
</evidence>
<feature type="chain" id="PRO_5047215208" evidence="1">
    <location>
        <begin position="27"/>
        <end position="408"/>
    </location>
</feature>
<dbReference type="NCBIfam" id="NF033206">
    <property type="entry name" value="ScyE_fam"/>
    <property type="match status" value="1"/>
</dbReference>